<dbReference type="Pfam" id="PF00860">
    <property type="entry name" value="Xan_ur_permease"/>
    <property type="match status" value="1"/>
</dbReference>
<evidence type="ECO:0000256" key="1">
    <source>
        <dbReference type="ARBA" id="ARBA00004127"/>
    </source>
</evidence>
<dbReference type="Proteomes" id="UP000323144">
    <property type="component" value="Chromosome"/>
</dbReference>
<organism evidence="8 9">
    <name type="scientific">Spiroplasma chinense</name>
    <dbReference type="NCBI Taxonomy" id="216932"/>
    <lineage>
        <taxon>Bacteria</taxon>
        <taxon>Bacillati</taxon>
        <taxon>Mycoplasmatota</taxon>
        <taxon>Mollicutes</taxon>
        <taxon>Entomoplasmatales</taxon>
        <taxon>Spiroplasmataceae</taxon>
        <taxon>Spiroplasma</taxon>
    </lineage>
</organism>
<feature type="transmembrane region" description="Helical" evidence="7">
    <location>
        <begin position="296"/>
        <end position="318"/>
    </location>
</feature>
<keyword evidence="5 7" id="KW-1133">Transmembrane helix</keyword>
<reference evidence="8 9" key="1">
    <citation type="submission" date="2019-08" db="EMBL/GenBank/DDBJ databases">
        <title>Complete genome sequence of Spiroplasma chinense CCH (DSM 19755).</title>
        <authorList>
            <person name="Shen H.-Y."/>
            <person name="Lin Y.-C."/>
            <person name="Chou L."/>
            <person name="Kuo C.-H."/>
        </authorList>
    </citation>
    <scope>NUCLEOTIDE SEQUENCE [LARGE SCALE GENOMIC DNA]</scope>
    <source>
        <strain evidence="8 9">CCH</strain>
    </source>
</reference>
<dbReference type="RefSeq" id="WP_243745726.1">
    <property type="nucleotide sequence ID" value="NZ_CP043026.1"/>
</dbReference>
<dbReference type="KEGG" id="schi:SCHIN_v1c05250"/>
<feature type="transmembrane region" description="Helical" evidence="7">
    <location>
        <begin position="398"/>
        <end position="415"/>
    </location>
</feature>
<evidence type="ECO:0000256" key="4">
    <source>
        <dbReference type="ARBA" id="ARBA00022692"/>
    </source>
</evidence>
<sequence>MEKDNNVIGEASKSKIKNDADNSMIAKFFGFSRLNTSLKKEIIGGVSTFLAMVYILSVEPSILSSAVSVSEGKANMSISGLFLATAFISFLSTFIMGISANVPIAVAPSMGLNAMFTYSVAANGIGYEGALFATLISGVLFCIITITKVRTMLIKALPKSLHLAIGIGIGFFIAYVGITNMGWVKTLGGLPVADLNNFKMFYPAIILGTLVLFGAILLHYKKFVAPIALMMVIGFVIAVILANTIKNSEAITNSFGNSVFDKKDWNYKDLWSGFTFNIKSTFDEIGNVKIWKNPTMYISTFVFTILTFFDATGTLTLVSNEINRNIKDPKEIPDSAMLIDGSSSIIGSLIGVSHTAAYSESCVGISQGARTGFASIITSIGFLISILLFPIFKMMPDTISGAATVFIGIIMIGNITEIEWKKPEISLSAFFTILFMIITYNIAVGVGMGLITYTLGCIGNKKAKEVHPVIWVLSILFIGYFVAFAFIQ</sequence>
<dbReference type="PANTHER" id="PTHR43337:SF1">
    <property type="entry name" value="XANTHINE_URACIL PERMEASE C887.17-RELATED"/>
    <property type="match status" value="1"/>
</dbReference>
<evidence type="ECO:0000313" key="9">
    <source>
        <dbReference type="Proteomes" id="UP000323144"/>
    </source>
</evidence>
<feature type="transmembrane region" description="Helical" evidence="7">
    <location>
        <begin position="427"/>
        <end position="456"/>
    </location>
</feature>
<keyword evidence="3" id="KW-0813">Transport</keyword>
<feature type="transmembrane region" description="Helical" evidence="7">
    <location>
        <begin position="125"/>
        <end position="149"/>
    </location>
</feature>
<dbReference type="GO" id="GO:0005886">
    <property type="term" value="C:plasma membrane"/>
    <property type="evidence" value="ECO:0007669"/>
    <property type="project" value="TreeGrafter"/>
</dbReference>
<accession>A0A5B9Y6L5</accession>
<keyword evidence="4 7" id="KW-0812">Transmembrane</keyword>
<evidence type="ECO:0000256" key="2">
    <source>
        <dbReference type="ARBA" id="ARBA00005697"/>
    </source>
</evidence>
<feature type="transmembrane region" description="Helical" evidence="7">
    <location>
        <begin position="161"/>
        <end position="180"/>
    </location>
</feature>
<evidence type="ECO:0000313" key="8">
    <source>
        <dbReference type="EMBL" id="QEH61722.1"/>
    </source>
</evidence>
<evidence type="ECO:0000256" key="6">
    <source>
        <dbReference type="ARBA" id="ARBA00023136"/>
    </source>
</evidence>
<evidence type="ECO:0000256" key="7">
    <source>
        <dbReference type="SAM" id="Phobius"/>
    </source>
</evidence>
<keyword evidence="9" id="KW-1185">Reference proteome</keyword>
<dbReference type="GO" id="GO:0012505">
    <property type="term" value="C:endomembrane system"/>
    <property type="evidence" value="ECO:0007669"/>
    <property type="project" value="UniProtKB-SubCell"/>
</dbReference>
<evidence type="ECO:0000256" key="3">
    <source>
        <dbReference type="ARBA" id="ARBA00022448"/>
    </source>
</evidence>
<comment type="subcellular location">
    <subcellularLocation>
        <location evidence="1">Endomembrane system</location>
        <topology evidence="1">Multi-pass membrane protein</topology>
    </subcellularLocation>
</comment>
<dbReference type="AlphaFoldDB" id="A0A5B9Y6L5"/>
<dbReference type="InterPro" id="IPR045018">
    <property type="entry name" value="Azg-like"/>
</dbReference>
<dbReference type="EMBL" id="CP043026">
    <property type="protein sequence ID" value="QEH61722.1"/>
    <property type="molecule type" value="Genomic_DNA"/>
</dbReference>
<gene>
    <name evidence="8" type="primary">pbuG</name>
    <name evidence="8" type="ORF">SCHIN_v1c05250</name>
</gene>
<feature type="transmembrane region" description="Helical" evidence="7">
    <location>
        <begin position="373"/>
        <end position="392"/>
    </location>
</feature>
<dbReference type="GO" id="GO:0005345">
    <property type="term" value="F:purine nucleobase transmembrane transporter activity"/>
    <property type="evidence" value="ECO:0007669"/>
    <property type="project" value="TreeGrafter"/>
</dbReference>
<name>A0A5B9Y6L5_9MOLU</name>
<feature type="transmembrane region" description="Helical" evidence="7">
    <location>
        <begin position="200"/>
        <end position="220"/>
    </location>
</feature>
<keyword evidence="6 7" id="KW-0472">Membrane</keyword>
<dbReference type="InterPro" id="IPR006043">
    <property type="entry name" value="NCS2"/>
</dbReference>
<evidence type="ECO:0000256" key="5">
    <source>
        <dbReference type="ARBA" id="ARBA00022989"/>
    </source>
</evidence>
<comment type="similarity">
    <text evidence="2">Belongs to the nucleobase:cation symporter-2 (NCS2) (TC 2.A.40) family. Azg-like subfamily.</text>
</comment>
<feature type="transmembrane region" description="Helical" evidence="7">
    <location>
        <begin position="42"/>
        <end position="69"/>
    </location>
</feature>
<feature type="transmembrane region" description="Helical" evidence="7">
    <location>
        <begin position="227"/>
        <end position="245"/>
    </location>
</feature>
<feature type="transmembrane region" description="Helical" evidence="7">
    <location>
        <begin position="81"/>
        <end position="105"/>
    </location>
</feature>
<proteinExistence type="inferred from homology"/>
<feature type="transmembrane region" description="Helical" evidence="7">
    <location>
        <begin position="468"/>
        <end position="487"/>
    </location>
</feature>
<protein>
    <submittedName>
        <fullName evidence="8">Xanthine/uracil permease</fullName>
    </submittedName>
</protein>
<dbReference type="PANTHER" id="PTHR43337">
    <property type="entry name" value="XANTHINE/URACIL PERMEASE C887.17-RELATED"/>
    <property type="match status" value="1"/>
</dbReference>